<keyword evidence="4" id="KW-1185">Reference proteome</keyword>
<feature type="compositionally biased region" description="Basic and acidic residues" evidence="2">
    <location>
        <begin position="651"/>
        <end position="667"/>
    </location>
</feature>
<name>A0A9P0B0X8_BRAAE</name>
<feature type="region of interest" description="Disordered" evidence="2">
    <location>
        <begin position="504"/>
        <end position="529"/>
    </location>
</feature>
<evidence type="ECO:0000256" key="1">
    <source>
        <dbReference type="SAM" id="Coils"/>
    </source>
</evidence>
<dbReference type="InterPro" id="IPR056852">
    <property type="entry name" value="AK17A/B"/>
</dbReference>
<protein>
    <recommendedName>
        <fullName evidence="5">A-kinase anchor protein 17A</fullName>
    </recommendedName>
</protein>
<keyword evidence="1" id="KW-0175">Coiled coil</keyword>
<feature type="compositionally biased region" description="Basic and acidic residues" evidence="2">
    <location>
        <begin position="677"/>
        <end position="693"/>
    </location>
</feature>
<proteinExistence type="predicted"/>
<feature type="compositionally biased region" description="Basic residues" evidence="2">
    <location>
        <begin position="552"/>
        <end position="608"/>
    </location>
</feature>
<dbReference type="PANTHER" id="PTHR12484:SF4">
    <property type="entry name" value="A-KINASE ANCHOR PROTEIN 17A"/>
    <property type="match status" value="1"/>
</dbReference>
<dbReference type="PANTHER" id="PTHR12484">
    <property type="entry name" value="B-LYMPHOCYTE ANTIGEN-RELATED"/>
    <property type="match status" value="1"/>
</dbReference>
<feature type="coiled-coil region" evidence="1">
    <location>
        <begin position="282"/>
        <end position="368"/>
    </location>
</feature>
<dbReference type="AlphaFoldDB" id="A0A9P0B0X8"/>
<evidence type="ECO:0000256" key="2">
    <source>
        <dbReference type="SAM" id="MobiDB-lite"/>
    </source>
</evidence>
<dbReference type="Pfam" id="PF25015">
    <property type="entry name" value="RBD_AKAP-17A"/>
    <property type="match status" value="1"/>
</dbReference>
<gene>
    <name evidence="3" type="ORF">MELIAE_LOCUS4921</name>
</gene>
<feature type="compositionally biased region" description="Basic residues" evidence="2">
    <location>
        <begin position="623"/>
        <end position="635"/>
    </location>
</feature>
<evidence type="ECO:0000313" key="4">
    <source>
        <dbReference type="Proteomes" id="UP001154078"/>
    </source>
</evidence>
<evidence type="ECO:0008006" key="5">
    <source>
        <dbReference type="Google" id="ProtNLM"/>
    </source>
</evidence>
<dbReference type="Proteomes" id="UP001154078">
    <property type="component" value="Chromosome 3"/>
</dbReference>
<accession>A0A9P0B0X8</accession>
<sequence length="693" mass="81955">MNDFQECKNTADLVPLYLPQKLFLKPISKINISLQLPNVKNQTKSISHREIMEKVQELILPEKFASIKVVKMTIEIVRLEAELETKNKIDYAIDKLKNRMIKLKDFSDMMRVKAGKAKISFPKRQEWDEFFHTERIRNPKTAGRPDTIHLSKLPTKWFVPPHLAHDEEALPSEKILYRIFEKFGRIRNVDIPICDPYRKKMKDHISGLQTTTFDKTDYFEGYVQFKDYIGFTDAMDALCGMKLVHKEDDGAVETNIVADYDKTKHLSEATIRRREIVRERLIKKAREKEEKDKRDLENIQREQEILREKDQDLKNQKERQRKLREERRKSKVLEKLKISGSDEINEKIAKEEKKLMKAQRKLEAIRLVEELFRRIKDKQAEVGLNEMQKNIGHQELKMYKNTSELAVLTQKEKLHNAIKGRVMLKTILLDGRRRSSSSSSSLSLEDENKGQRKIMPIDVNYNAPMQLPQIPYEPWMGFAYHMPQGIMYPPPNVYHTGMENNFPGPSRGGFRGRGRGYNPRFRGGYRGRRHLPDEEYSRYFTKFLDDHDNRHTRSSRSFSRGRSKSPSRRRSYTKSRSRSYSRCRSRYRSSSRSRSRSKRRYTRSRSRSRSVSETKRSKSDKKSRSRSRSRSRSKKDRVQSPRTSPRKLKEKSRSKSREKVNKSVERKSRSKSWSLPKEGEPRNRSWSKSPDKN</sequence>
<dbReference type="OrthoDB" id="1918237at2759"/>
<evidence type="ECO:0000313" key="3">
    <source>
        <dbReference type="EMBL" id="CAH0552760.1"/>
    </source>
</evidence>
<feature type="compositionally biased region" description="Basic and acidic residues" evidence="2">
    <location>
        <begin position="610"/>
        <end position="622"/>
    </location>
</feature>
<reference evidence="3" key="1">
    <citation type="submission" date="2021-12" db="EMBL/GenBank/DDBJ databases">
        <authorList>
            <person name="King R."/>
        </authorList>
    </citation>
    <scope>NUCLEOTIDE SEQUENCE</scope>
</reference>
<organism evidence="3 4">
    <name type="scientific">Brassicogethes aeneus</name>
    <name type="common">Rape pollen beetle</name>
    <name type="synonym">Meligethes aeneus</name>
    <dbReference type="NCBI Taxonomy" id="1431903"/>
    <lineage>
        <taxon>Eukaryota</taxon>
        <taxon>Metazoa</taxon>
        <taxon>Ecdysozoa</taxon>
        <taxon>Arthropoda</taxon>
        <taxon>Hexapoda</taxon>
        <taxon>Insecta</taxon>
        <taxon>Pterygota</taxon>
        <taxon>Neoptera</taxon>
        <taxon>Endopterygota</taxon>
        <taxon>Coleoptera</taxon>
        <taxon>Polyphaga</taxon>
        <taxon>Cucujiformia</taxon>
        <taxon>Nitidulidae</taxon>
        <taxon>Meligethinae</taxon>
        <taxon>Brassicogethes</taxon>
    </lineage>
</organism>
<dbReference type="EMBL" id="OV121134">
    <property type="protein sequence ID" value="CAH0552760.1"/>
    <property type="molecule type" value="Genomic_DNA"/>
</dbReference>
<feature type="region of interest" description="Disordered" evidence="2">
    <location>
        <begin position="548"/>
        <end position="693"/>
    </location>
</feature>